<sequence>MALSTPSFPLTSGLFTEAVSIPAATSTQSNVANVLVNRDGTSIDYLSGIYSIWEPSDYAPTSTNTVPPSSISVAPSLSSASSCLSSWDVYEEGYSTYTTDTSVPAQTTVTLTSVKNAAPTSLHTLCDGVPRAPSGVSEYRTFNKTITTASAFSGVTNASINTVTATPTCSVGGDQCFALGSDFSWYTTMKSPHDNLINPDVGPCKNFQYCERCQVRARSVELFYWPVTTGSPLCNTTATAPATATAKSTITPAPDANISTIVTRGVTMTSPSVYLSFDYLVGIGGELVNHQTQICGQTTSQLIVAIPPESLSSIRTVGRSANSDGGYAYVSVTSSFDYADLNTVPASVYRGMSKCWTDTATTNVCSTIYDDYAPRLVIPDAVRDLVPLWRNCDACLEGVVDPPVPLKTADSLLKRTAEALPVEETGAPAAARKQAPVDQALPRETASVAPGRGLRW</sequence>
<gene>
    <name evidence="2" type="ORF">IWX46DRAFT_638132</name>
</gene>
<comment type="caution">
    <text evidence="2">The sequence shown here is derived from an EMBL/GenBank/DDBJ whole genome shotgun (WGS) entry which is preliminary data.</text>
</comment>
<name>A0ABR1MML9_9PEZI</name>
<accession>A0ABR1MML9</accession>
<feature type="region of interest" description="Disordered" evidence="1">
    <location>
        <begin position="424"/>
        <end position="456"/>
    </location>
</feature>
<dbReference type="EMBL" id="JBBPDW010000005">
    <property type="protein sequence ID" value="KAK7552342.1"/>
    <property type="molecule type" value="Genomic_DNA"/>
</dbReference>
<reference evidence="2 3" key="1">
    <citation type="submission" date="2024-04" db="EMBL/GenBank/DDBJ databases">
        <title>Phyllosticta paracitricarpa is synonymous to the EU quarantine fungus P. citricarpa based on phylogenomic analyses.</title>
        <authorList>
            <consortium name="Lawrence Berkeley National Laboratory"/>
            <person name="Van Ingen-Buijs V.A."/>
            <person name="Van Westerhoven A.C."/>
            <person name="Haridas S."/>
            <person name="Skiadas P."/>
            <person name="Martin F."/>
            <person name="Groenewald J.Z."/>
            <person name="Crous P.W."/>
            <person name="Seidl M.F."/>
        </authorList>
    </citation>
    <scope>NUCLEOTIDE SEQUENCE [LARGE SCALE GENOMIC DNA]</scope>
    <source>
        <strain evidence="2 3">CBS 122670</strain>
    </source>
</reference>
<evidence type="ECO:0000313" key="3">
    <source>
        <dbReference type="Proteomes" id="UP001365128"/>
    </source>
</evidence>
<keyword evidence="3" id="KW-1185">Reference proteome</keyword>
<organism evidence="2 3">
    <name type="scientific">Phyllosticta citricarpa</name>
    <dbReference type="NCBI Taxonomy" id="55181"/>
    <lineage>
        <taxon>Eukaryota</taxon>
        <taxon>Fungi</taxon>
        <taxon>Dikarya</taxon>
        <taxon>Ascomycota</taxon>
        <taxon>Pezizomycotina</taxon>
        <taxon>Dothideomycetes</taxon>
        <taxon>Dothideomycetes incertae sedis</taxon>
        <taxon>Botryosphaeriales</taxon>
        <taxon>Phyllostictaceae</taxon>
        <taxon>Phyllosticta</taxon>
    </lineage>
</organism>
<dbReference type="Proteomes" id="UP001365128">
    <property type="component" value="Unassembled WGS sequence"/>
</dbReference>
<proteinExistence type="predicted"/>
<evidence type="ECO:0000313" key="2">
    <source>
        <dbReference type="EMBL" id="KAK7552342.1"/>
    </source>
</evidence>
<evidence type="ECO:0000256" key="1">
    <source>
        <dbReference type="SAM" id="MobiDB-lite"/>
    </source>
</evidence>
<protein>
    <submittedName>
        <fullName evidence="2">Uncharacterized protein</fullName>
    </submittedName>
</protein>